<dbReference type="SUPFAM" id="SSF55729">
    <property type="entry name" value="Acyl-CoA N-acyltransferases (Nat)"/>
    <property type="match status" value="1"/>
</dbReference>
<dbReference type="GO" id="GO:0016746">
    <property type="term" value="F:acyltransferase activity"/>
    <property type="evidence" value="ECO:0007669"/>
    <property type="project" value="UniProtKB-KW"/>
</dbReference>
<accession>A0ABU3DS66</accession>
<gene>
    <name evidence="2" type="ORF">RM541_09275</name>
</gene>
<dbReference type="Pfam" id="PF13527">
    <property type="entry name" value="Acetyltransf_9"/>
    <property type="match status" value="1"/>
</dbReference>
<dbReference type="InterPro" id="IPR016181">
    <property type="entry name" value="Acyl_CoA_acyltransferase"/>
</dbReference>
<evidence type="ECO:0000259" key="1">
    <source>
        <dbReference type="PROSITE" id="PS51186"/>
    </source>
</evidence>
<dbReference type="CDD" id="cd04301">
    <property type="entry name" value="NAT_SF"/>
    <property type="match status" value="1"/>
</dbReference>
<proteinExistence type="predicted"/>
<protein>
    <submittedName>
        <fullName evidence="2">GNAT family N-acetyltransferase</fullName>
        <ecNumber evidence="2">2.3.1.-</ecNumber>
    </submittedName>
</protein>
<dbReference type="Proteomes" id="UP001253848">
    <property type="component" value="Unassembled WGS sequence"/>
</dbReference>
<dbReference type="RefSeq" id="WP_311499882.1">
    <property type="nucleotide sequence ID" value="NZ_JAVRHN010000006.1"/>
</dbReference>
<organism evidence="2 3">
    <name type="scientific">Autumnicola psychrophila</name>
    <dbReference type="NCBI Taxonomy" id="3075592"/>
    <lineage>
        <taxon>Bacteria</taxon>
        <taxon>Pseudomonadati</taxon>
        <taxon>Bacteroidota</taxon>
        <taxon>Flavobacteriia</taxon>
        <taxon>Flavobacteriales</taxon>
        <taxon>Flavobacteriaceae</taxon>
        <taxon>Autumnicola</taxon>
    </lineage>
</organism>
<reference evidence="2 3" key="1">
    <citation type="submission" date="2023-09" db="EMBL/GenBank/DDBJ databases">
        <authorList>
            <person name="Rey-Velasco X."/>
        </authorList>
    </citation>
    <scope>NUCLEOTIDE SEQUENCE [LARGE SCALE GENOMIC DNA]</scope>
    <source>
        <strain evidence="2 3">F225</strain>
    </source>
</reference>
<keyword evidence="2" id="KW-0808">Transferase</keyword>
<feature type="domain" description="N-acetyltransferase" evidence="1">
    <location>
        <begin position="1"/>
        <end position="156"/>
    </location>
</feature>
<comment type="caution">
    <text evidence="2">The sequence shown here is derived from an EMBL/GenBank/DDBJ whole genome shotgun (WGS) entry which is preliminary data.</text>
</comment>
<name>A0ABU3DS66_9FLAO</name>
<dbReference type="EMBL" id="JAVRHN010000006">
    <property type="protein sequence ID" value="MDT0686558.1"/>
    <property type="molecule type" value="Genomic_DNA"/>
</dbReference>
<evidence type="ECO:0000313" key="3">
    <source>
        <dbReference type="Proteomes" id="UP001253848"/>
    </source>
</evidence>
<dbReference type="PROSITE" id="PS51186">
    <property type="entry name" value="GNAT"/>
    <property type="match status" value="1"/>
</dbReference>
<dbReference type="EC" id="2.3.1.-" evidence="2"/>
<evidence type="ECO:0000313" key="2">
    <source>
        <dbReference type="EMBL" id="MDT0686558.1"/>
    </source>
</evidence>
<keyword evidence="3" id="KW-1185">Reference proteome</keyword>
<keyword evidence="2" id="KW-0012">Acyltransferase</keyword>
<dbReference type="Gene3D" id="3.40.630.30">
    <property type="match status" value="1"/>
</dbReference>
<dbReference type="InterPro" id="IPR000182">
    <property type="entry name" value="GNAT_dom"/>
</dbReference>
<sequence length="313" mass="36220">MEIREGTEKDIPEILKVLKASLGETSSKKTEEVWRFKHIDNPFGKSLTLVAIEAGEMIGVRAFMRWQWQKGDKLHTTFRAVDTATHPKHQGKGVFKKLTLQAIELAKQEGGHFIFNTPNQQSLPGYLKMGWEKVDKLRVQIQPTFPLNWLSNKTTDYITEIATPSQNINTLCSNTNEDKVKEAKYFTPKSKEYLRWRYEDNPLQKYEVIAKSSFYMAGYVKEHKYFRELRIVEVLVGDEGAYKNVKKIISKWAKKFGAAFISMANEDAFGNLFLKGNYGPVMTVRKLNLPDDEYRNLLELNHFNYSLGDLELF</sequence>